<dbReference type="RefSeq" id="WP_091827446.1">
    <property type="nucleotide sequence ID" value="NZ_FNRJ01000014.1"/>
</dbReference>
<evidence type="ECO:0000313" key="2">
    <source>
        <dbReference type="EMBL" id="SEB05701.1"/>
    </source>
</evidence>
<gene>
    <name evidence="2" type="ORF">SAMN02745729_114100</name>
</gene>
<dbReference type="Proteomes" id="UP000242469">
    <property type="component" value="Unassembled WGS sequence"/>
</dbReference>
<sequence length="138" mass="15634">MISKVIITIASLIGLAAFANGFFMLIDPEQWYWLVPGVPERGPFNQHFLRDIGMIYMLIGVALFYGVFYKSVLYKKHRFLLWLMPISWLVFHSIFHAWEVVVGISGPEALHVDFAGVTLPAIVGIGLLYASYKLQGKE</sequence>
<feature type="transmembrane region" description="Helical" evidence="1">
    <location>
        <begin position="5"/>
        <end position="26"/>
    </location>
</feature>
<name>A0A1H4G8U8_9GAMM</name>
<keyword evidence="1" id="KW-1133">Transmembrane helix</keyword>
<dbReference type="AlphaFoldDB" id="A0A1H4G8U8"/>
<feature type="transmembrane region" description="Helical" evidence="1">
    <location>
        <begin position="110"/>
        <end position="132"/>
    </location>
</feature>
<evidence type="ECO:0000256" key="1">
    <source>
        <dbReference type="SAM" id="Phobius"/>
    </source>
</evidence>
<dbReference type="OrthoDB" id="287782at2"/>
<keyword evidence="1" id="KW-0472">Membrane</keyword>
<accession>A0A1H4G8U8</accession>
<protein>
    <submittedName>
        <fullName evidence="2">Uncharacterized protein</fullName>
    </submittedName>
</protein>
<feature type="transmembrane region" description="Helical" evidence="1">
    <location>
        <begin position="79"/>
        <end position="98"/>
    </location>
</feature>
<dbReference type="STRING" id="1122198.SAMN02745729_114100"/>
<feature type="transmembrane region" description="Helical" evidence="1">
    <location>
        <begin position="48"/>
        <end position="67"/>
    </location>
</feature>
<dbReference type="EMBL" id="FNRJ01000014">
    <property type="protein sequence ID" value="SEB05701.1"/>
    <property type="molecule type" value="Genomic_DNA"/>
</dbReference>
<organism evidence="2 3">
    <name type="scientific">Marinobacterium iners DSM 11526</name>
    <dbReference type="NCBI Taxonomy" id="1122198"/>
    <lineage>
        <taxon>Bacteria</taxon>
        <taxon>Pseudomonadati</taxon>
        <taxon>Pseudomonadota</taxon>
        <taxon>Gammaproteobacteria</taxon>
        <taxon>Oceanospirillales</taxon>
        <taxon>Oceanospirillaceae</taxon>
        <taxon>Marinobacterium</taxon>
    </lineage>
</organism>
<keyword evidence="3" id="KW-1185">Reference proteome</keyword>
<reference evidence="3" key="1">
    <citation type="submission" date="2016-10" db="EMBL/GenBank/DDBJ databases">
        <authorList>
            <person name="Varghese N."/>
            <person name="Submissions S."/>
        </authorList>
    </citation>
    <scope>NUCLEOTIDE SEQUENCE [LARGE SCALE GENOMIC DNA]</scope>
    <source>
        <strain evidence="3">DSM 11526</strain>
    </source>
</reference>
<evidence type="ECO:0000313" key="3">
    <source>
        <dbReference type="Proteomes" id="UP000242469"/>
    </source>
</evidence>
<proteinExistence type="predicted"/>
<keyword evidence="1" id="KW-0812">Transmembrane</keyword>